<organism evidence="2 3">
    <name type="scientific">Fusarium beomiforme</name>
    <dbReference type="NCBI Taxonomy" id="44412"/>
    <lineage>
        <taxon>Eukaryota</taxon>
        <taxon>Fungi</taxon>
        <taxon>Dikarya</taxon>
        <taxon>Ascomycota</taxon>
        <taxon>Pezizomycotina</taxon>
        <taxon>Sordariomycetes</taxon>
        <taxon>Hypocreomycetidae</taxon>
        <taxon>Hypocreales</taxon>
        <taxon>Nectriaceae</taxon>
        <taxon>Fusarium</taxon>
        <taxon>Fusarium burgessii species complex</taxon>
    </lineage>
</organism>
<gene>
    <name evidence="2" type="ORF">FBEOM_14147</name>
</gene>
<comment type="caution">
    <text evidence="2">The sequence shown here is derived from an EMBL/GenBank/DDBJ whole genome shotgun (WGS) entry which is preliminary data.</text>
</comment>
<dbReference type="AlphaFoldDB" id="A0A9P5DRS5"/>
<proteinExistence type="predicted"/>
<dbReference type="Proteomes" id="UP000730481">
    <property type="component" value="Unassembled WGS sequence"/>
</dbReference>
<dbReference type="EMBL" id="PVQB02001201">
    <property type="protein sequence ID" value="KAF4332068.1"/>
    <property type="molecule type" value="Genomic_DNA"/>
</dbReference>
<protein>
    <submittedName>
        <fullName evidence="2">Pathway-specific regulatory nit-4</fullName>
    </submittedName>
</protein>
<feature type="region of interest" description="Disordered" evidence="1">
    <location>
        <begin position="86"/>
        <end position="105"/>
    </location>
</feature>
<dbReference type="SUPFAM" id="SSF52540">
    <property type="entry name" value="P-loop containing nucleoside triphosphate hydrolases"/>
    <property type="match status" value="1"/>
</dbReference>
<accession>A0A9P5DRS5</accession>
<dbReference type="InterPro" id="IPR027417">
    <property type="entry name" value="P-loop_NTPase"/>
</dbReference>
<keyword evidence="3" id="KW-1185">Reference proteome</keyword>
<evidence type="ECO:0000256" key="1">
    <source>
        <dbReference type="SAM" id="MobiDB-lite"/>
    </source>
</evidence>
<name>A0A9P5DRS5_9HYPO</name>
<reference evidence="2" key="1">
    <citation type="journal article" date="2017" name="Mycologia">
        <title>Fusarium algeriense, sp. nov., a novel toxigenic crown rot pathogen of durum wheat from Algeria is nested in the Fusarium burgessii species complex.</title>
        <authorList>
            <person name="Laraba I."/>
            <person name="Keddad A."/>
            <person name="Boureghda H."/>
            <person name="Abdallah N."/>
            <person name="Vaughan M.M."/>
            <person name="Proctor R.H."/>
            <person name="Busman M."/>
            <person name="O'Donnell K."/>
        </authorList>
    </citation>
    <scope>NUCLEOTIDE SEQUENCE</scope>
    <source>
        <strain evidence="2">NRRL 25174</strain>
    </source>
</reference>
<evidence type="ECO:0000313" key="3">
    <source>
        <dbReference type="Proteomes" id="UP000730481"/>
    </source>
</evidence>
<feature type="compositionally biased region" description="Basic and acidic residues" evidence="1">
    <location>
        <begin position="86"/>
        <end position="104"/>
    </location>
</feature>
<reference evidence="2" key="2">
    <citation type="submission" date="2020-02" db="EMBL/GenBank/DDBJ databases">
        <title>Identification and distribution of gene clusters putatively required for synthesis of sphingolipid metabolism inhibitors in phylogenetically diverse species of the filamentous fungus Fusarium.</title>
        <authorList>
            <person name="Kim H.-S."/>
            <person name="Busman M."/>
            <person name="Brown D.W."/>
            <person name="Divon H."/>
            <person name="Uhlig S."/>
            <person name="Proctor R.H."/>
        </authorList>
    </citation>
    <scope>NUCLEOTIDE SEQUENCE</scope>
    <source>
        <strain evidence="2">NRRL 25174</strain>
    </source>
</reference>
<dbReference type="OrthoDB" id="5305673at2759"/>
<sequence length="1002" mass="112253">MAQAMNNGQNGLPLALERWEKWEGQDPKKRPGEEVAGMLTQKLGNEAAAQRIIAEAKTQSEREVQEDAQKVVQRMTEILVDEKASEEYKKEAKREVEQKAEARRGPRRCYVNHAVGSLLPNTTQRIERENWFETEPLSAWDIANIASLQLVTYSKGGLNDPHEKDGLWSWFELSIRGESDKGTYKKLPSGQSLAWFSHANAYNDETIRLRRGRIFTREDDMFQHLMPNDRISVSMAACIRHGNVAHHGYLLLGFENDVEVYQRLRFPATEGGEQEAEPAFPSILVCGQKRQECFMITDDSPSSKAKVTMIDGGVRLMRRLLEDNNWSVLSSPPEPAGHQAPVSHNFHSIIQLAKDKRGSPLKVDKQTAVTAGPVMVHNWQNPEGPNTPRVVVWDDFGVTKENIPDYVLKPPEAPQGNLKPKVLIYQMHAPLCEGVLWKSFRPFSKHEAESQGLPTVLVVIDMDDLRGQGFNISRGISWEKTMEDFRANLETIIDELKLPRGPRPRRNRRNSSLTMVPNMAEGDLLQPYDGQMPGIDIAFVTGLAASLVKESDDALGKMEAPTVGQALELAIIRSHRFVSVGFRKDATGAIDYPKAESLTNAKLPKPKIIFVNSNWFKGKEDGQWSLFTLAETWKDGVAAETVKTGTKLIEACVPTAQYGPLKTADRAEIEGFRSAEAVIKQYIRGNVKKPLSIAVFGQPGSGKSFGVKEVIKAVLYDKDLEPIEANLSQFVEYKDLVGIFDSVRDISSKGKRIPVVLFDEFDSEFGGKSLGWLKYFLAPMQDNQYLYNGAIRSLGRAIFVFIGGTSSTFEDFSLVEEVTHQGAGGNSGKKAERKRAEKIKEKILADKQAKKPDFISRLSAHINVAGPNETVKSDQGNNSQGNQGDQMVIMRRAILLRSLLERRLDLKDKVIEVDETLLMALLKHPKIPHGSRSLELILQMSRVSSGQRLGPSALPPDSQLGMHLNLKDYKESMKTRLRETEFRPIDIMLYNKMRWAAWAGTN</sequence>
<evidence type="ECO:0000313" key="2">
    <source>
        <dbReference type="EMBL" id="KAF4332068.1"/>
    </source>
</evidence>